<keyword evidence="3" id="KW-0969">Cilium</keyword>
<keyword evidence="3" id="KW-0966">Cell projection</keyword>
<evidence type="ECO:0000313" key="3">
    <source>
        <dbReference type="EMBL" id="TNN08172.1"/>
    </source>
</evidence>
<reference evidence="3 4" key="1">
    <citation type="submission" date="2019-03" db="EMBL/GenBank/DDBJ databases">
        <title>An improved genome assembly of the fluke Schistosoma japonicum.</title>
        <authorList>
            <person name="Hu W."/>
            <person name="Luo F."/>
            <person name="Yin M."/>
            <person name="Mo X."/>
            <person name="Sun C."/>
            <person name="Wu Q."/>
            <person name="Zhu B."/>
            <person name="Xiang M."/>
            <person name="Wang J."/>
            <person name="Wang Y."/>
            <person name="Zhang T."/>
            <person name="Xu B."/>
            <person name="Zheng H."/>
            <person name="Feng Z."/>
        </authorList>
    </citation>
    <scope>NUCLEOTIDE SEQUENCE [LARGE SCALE GENOMIC DNA]</scope>
    <source>
        <strain evidence="3">HuSjv2</strain>
        <tissue evidence="3">Worms</tissue>
    </source>
</reference>
<feature type="coiled-coil region" evidence="1">
    <location>
        <begin position="453"/>
        <end position="480"/>
    </location>
</feature>
<evidence type="ECO:0000256" key="2">
    <source>
        <dbReference type="SAM" id="MobiDB-lite"/>
    </source>
</evidence>
<keyword evidence="1" id="KW-0175">Coiled coil</keyword>
<dbReference type="PANTHER" id="PTHR34649">
    <property type="entry name" value="CILIA- AND FLAGELLA-ASSOCIATED PROTEIN 99"/>
    <property type="match status" value="1"/>
</dbReference>
<gene>
    <name evidence="3" type="ORF">EWB00_007273</name>
</gene>
<name>A0A4Z2CV49_SCHJA</name>
<evidence type="ECO:0000256" key="1">
    <source>
        <dbReference type="SAM" id="Coils"/>
    </source>
</evidence>
<comment type="caution">
    <text evidence="3">The sequence shown here is derived from an EMBL/GenBank/DDBJ whole genome shotgun (WGS) entry which is preliminary data.</text>
</comment>
<evidence type="ECO:0000313" key="4">
    <source>
        <dbReference type="Proteomes" id="UP000311919"/>
    </source>
</evidence>
<protein>
    <submittedName>
        <fullName evidence="3">Cilia-and flagella-associated protein isoform 1</fullName>
    </submittedName>
</protein>
<keyword evidence="3" id="KW-0282">Flagellum</keyword>
<sequence>KVILNRTLSKSMKACTEIFQETVSLIEQYFWLRNIPPLSKEDFENKLNCVNDVYFLFTEILKYRSVLKLCVTKLYNICSLTLLPSLKSQFVFLFYVSLFGMEIFGENGLKHFLLCNKVHYSKELLRFLCTYNVISEIKSEWVRVYDETFVNEFLIKPLEKWRPIFSALQEYLESDKNTFHPRKVTEIQPFKLTVPKPRSVLIPEIVIPEMQKMRNPPPSTYNQPPEISLLETEKFKNRQKIENLKIQSNKLQPRCSGVTCSDAKVMKNQNQCNLEKISTVSLEDISKKSHRTNSYKRNNLSVLNKTAVVNTNAVTILREWKLYSDREKEQRQKLFQLESGAFTDVAFNAWKEEEEMKMKINQLKQVERNRLNVMISHEASLAAKFNLSSKRQIEANELKVEKRAKLMELLNEKKLEQERMNKIAKVIASSHENAKIAKKEVMKKKRKLASEILKESKQLLHEAEIKAQEENKIKRELIAKIQAEESSAIMTKPHNVKQIDLCNTPGHGLLNEMSIIELRERLIQLKINKQCELNKKRDEIISDKEQKTKILSELLNRIGKHRSVKTMAKVKKMYDNLDKEDIYKNDPSLQEMLNYLNKQKAERQNNIKNDQSRIFRKYVNKGVKNKGNQFTRTFWDELERQREKRSCIETGSTHHPSQHLITSLTA</sequence>
<feature type="region of interest" description="Disordered" evidence="2">
    <location>
        <begin position="646"/>
        <end position="666"/>
    </location>
</feature>
<dbReference type="Proteomes" id="UP000311919">
    <property type="component" value="Unassembled WGS sequence"/>
</dbReference>
<accession>A0A4Z2CV49</accession>
<keyword evidence="4" id="KW-1185">Reference proteome</keyword>
<dbReference type="InterPro" id="IPR039341">
    <property type="entry name" value="CFAP99"/>
</dbReference>
<feature type="compositionally biased region" description="Polar residues" evidence="2">
    <location>
        <begin position="649"/>
        <end position="666"/>
    </location>
</feature>
<dbReference type="OrthoDB" id="10262255at2759"/>
<feature type="non-terminal residue" evidence="3">
    <location>
        <position position="1"/>
    </location>
</feature>
<proteinExistence type="predicted"/>
<dbReference type="AlphaFoldDB" id="A0A4Z2CV49"/>
<dbReference type="PANTHER" id="PTHR34649:SF1">
    <property type="entry name" value="CILIA- AND FLAGELLA-ASSOCIATED PROTEIN 99"/>
    <property type="match status" value="1"/>
</dbReference>
<dbReference type="EMBL" id="SKCS01000414">
    <property type="protein sequence ID" value="TNN08172.1"/>
    <property type="molecule type" value="Genomic_DNA"/>
</dbReference>
<organism evidence="3 4">
    <name type="scientific">Schistosoma japonicum</name>
    <name type="common">Blood fluke</name>
    <dbReference type="NCBI Taxonomy" id="6182"/>
    <lineage>
        <taxon>Eukaryota</taxon>
        <taxon>Metazoa</taxon>
        <taxon>Spiralia</taxon>
        <taxon>Lophotrochozoa</taxon>
        <taxon>Platyhelminthes</taxon>
        <taxon>Trematoda</taxon>
        <taxon>Digenea</taxon>
        <taxon>Strigeidida</taxon>
        <taxon>Schistosomatoidea</taxon>
        <taxon>Schistosomatidae</taxon>
        <taxon>Schistosoma</taxon>
    </lineage>
</organism>